<keyword evidence="2" id="KW-1185">Reference proteome</keyword>
<dbReference type="OrthoDB" id="2588159at2759"/>
<dbReference type="EMBL" id="SWKV01000064">
    <property type="protein sequence ID" value="KAF3034821.1"/>
    <property type="molecule type" value="Genomic_DNA"/>
</dbReference>
<name>A0A9P4WK28_9PLEO</name>
<evidence type="ECO:0000313" key="2">
    <source>
        <dbReference type="Proteomes" id="UP000758155"/>
    </source>
</evidence>
<accession>A0A9P4WK28</accession>
<organism evidence="1 2">
    <name type="scientific">Didymella heteroderae</name>
    <dbReference type="NCBI Taxonomy" id="1769908"/>
    <lineage>
        <taxon>Eukaryota</taxon>
        <taxon>Fungi</taxon>
        <taxon>Dikarya</taxon>
        <taxon>Ascomycota</taxon>
        <taxon>Pezizomycotina</taxon>
        <taxon>Dothideomycetes</taxon>
        <taxon>Pleosporomycetidae</taxon>
        <taxon>Pleosporales</taxon>
        <taxon>Pleosporineae</taxon>
        <taxon>Didymellaceae</taxon>
        <taxon>Didymella</taxon>
    </lineage>
</organism>
<dbReference type="AlphaFoldDB" id="A0A9P4WK28"/>
<dbReference type="Proteomes" id="UP000758155">
    <property type="component" value="Unassembled WGS sequence"/>
</dbReference>
<sequence>MLGEIILIDAPEGESLAFLESLDVYRQFSGPAHLFNKSIISTELGAVRSGAYDLTIPSLLQKVKRSFAGGFTMNVLYGFPALTPYPNTTWPGYTTFWFDFTDMWNQVQPAWCHLHGVLDYVGRNQWA</sequence>
<reference evidence="1" key="1">
    <citation type="submission" date="2019-04" db="EMBL/GenBank/DDBJ databases">
        <title>Sequencing of skin fungus with MAO and IRED activity.</title>
        <authorList>
            <person name="Marsaioli A.J."/>
            <person name="Bonatto J.M.C."/>
            <person name="Reis Junior O."/>
        </authorList>
    </citation>
    <scope>NUCLEOTIDE SEQUENCE</scope>
    <source>
        <strain evidence="1">28M1</strain>
    </source>
</reference>
<comment type="caution">
    <text evidence="1">The sequence shown here is derived from an EMBL/GenBank/DDBJ whole genome shotgun (WGS) entry which is preliminary data.</text>
</comment>
<gene>
    <name evidence="1" type="ORF">E8E12_007082</name>
</gene>
<protein>
    <submittedName>
        <fullName evidence="1">Uncharacterized protein</fullName>
    </submittedName>
</protein>
<evidence type="ECO:0000313" key="1">
    <source>
        <dbReference type="EMBL" id="KAF3034821.1"/>
    </source>
</evidence>
<proteinExistence type="predicted"/>